<reference evidence="2 3" key="1">
    <citation type="submission" date="2024-09" db="EMBL/GenBank/DDBJ databases">
        <title>Chromosome-scale assembly of Riccia fluitans.</title>
        <authorList>
            <person name="Paukszto L."/>
            <person name="Sawicki J."/>
            <person name="Karawczyk K."/>
            <person name="Piernik-Szablinska J."/>
            <person name="Szczecinska M."/>
            <person name="Mazdziarz M."/>
        </authorList>
    </citation>
    <scope>NUCLEOTIDE SEQUENCE [LARGE SCALE GENOMIC DNA]</scope>
    <source>
        <strain evidence="2">Rf_01</strain>
        <tissue evidence="2">Aerial parts of the thallus</tissue>
    </source>
</reference>
<dbReference type="Proteomes" id="UP001605036">
    <property type="component" value="Unassembled WGS sequence"/>
</dbReference>
<accession>A0ABD1ZHK7</accession>
<proteinExistence type="predicted"/>
<evidence type="ECO:0000313" key="2">
    <source>
        <dbReference type="EMBL" id="KAL2650926.1"/>
    </source>
</evidence>
<evidence type="ECO:0000259" key="1">
    <source>
        <dbReference type="Pfam" id="PF13352"/>
    </source>
</evidence>
<dbReference type="Pfam" id="PF13352">
    <property type="entry name" value="DUF4100"/>
    <property type="match status" value="1"/>
</dbReference>
<gene>
    <name evidence="2" type="ORF">R1flu_019054</name>
</gene>
<comment type="caution">
    <text evidence="2">The sequence shown here is derived from an EMBL/GenBank/DDBJ whole genome shotgun (WGS) entry which is preliminary data.</text>
</comment>
<protein>
    <recommendedName>
        <fullName evidence="1">DUF4100 domain-containing protein</fullName>
    </recommendedName>
</protein>
<dbReference type="EMBL" id="JBHFFA010000001">
    <property type="protein sequence ID" value="KAL2650926.1"/>
    <property type="molecule type" value="Genomic_DNA"/>
</dbReference>
<feature type="domain" description="DUF4100" evidence="1">
    <location>
        <begin position="11"/>
        <end position="77"/>
    </location>
</feature>
<keyword evidence="3" id="KW-1185">Reference proteome</keyword>
<dbReference type="InterPro" id="IPR025165">
    <property type="entry name" value="DUF4100"/>
</dbReference>
<name>A0ABD1ZHK7_9MARC</name>
<organism evidence="2 3">
    <name type="scientific">Riccia fluitans</name>
    <dbReference type="NCBI Taxonomy" id="41844"/>
    <lineage>
        <taxon>Eukaryota</taxon>
        <taxon>Viridiplantae</taxon>
        <taxon>Streptophyta</taxon>
        <taxon>Embryophyta</taxon>
        <taxon>Marchantiophyta</taxon>
        <taxon>Marchantiopsida</taxon>
        <taxon>Marchantiidae</taxon>
        <taxon>Marchantiales</taxon>
        <taxon>Ricciaceae</taxon>
        <taxon>Riccia</taxon>
    </lineage>
</organism>
<sequence>MAEFTSKPVVKEKATTKEKDKGPAYTFQFDIEAATDLREVLEEHILNAKIEFSLREILGITKEFHDVIINVIERKRQLIGESTLVNMLDIIISREEEEKLFVVCQQSTQKRKNL</sequence>
<dbReference type="AlphaFoldDB" id="A0ABD1ZHK7"/>
<evidence type="ECO:0000313" key="3">
    <source>
        <dbReference type="Proteomes" id="UP001605036"/>
    </source>
</evidence>